<accession>A0A9W9VME4</accession>
<keyword evidence="2" id="KW-1185">Reference proteome</keyword>
<dbReference type="Proteomes" id="UP001147747">
    <property type="component" value="Unassembled WGS sequence"/>
</dbReference>
<proteinExistence type="predicted"/>
<gene>
    <name evidence="1" type="ORF">N7509_008336</name>
</gene>
<evidence type="ECO:0000313" key="2">
    <source>
        <dbReference type="Proteomes" id="UP001147747"/>
    </source>
</evidence>
<dbReference type="EMBL" id="JAPZBU010000009">
    <property type="protein sequence ID" value="KAJ5385795.1"/>
    <property type="molecule type" value="Genomic_DNA"/>
</dbReference>
<protein>
    <submittedName>
        <fullName evidence="1">Uncharacterized protein</fullName>
    </submittedName>
</protein>
<dbReference type="AlphaFoldDB" id="A0A9W9VME4"/>
<name>A0A9W9VME4_9EURO</name>
<reference evidence="1" key="2">
    <citation type="journal article" date="2023" name="IMA Fungus">
        <title>Comparative genomic study of the Penicillium genus elucidates a diverse pangenome and 15 lateral gene transfer events.</title>
        <authorList>
            <person name="Petersen C."/>
            <person name="Sorensen T."/>
            <person name="Nielsen M.R."/>
            <person name="Sondergaard T.E."/>
            <person name="Sorensen J.L."/>
            <person name="Fitzpatrick D.A."/>
            <person name="Frisvad J.C."/>
            <person name="Nielsen K.L."/>
        </authorList>
    </citation>
    <scope>NUCLEOTIDE SEQUENCE</scope>
    <source>
        <strain evidence="1">IBT 29677</strain>
    </source>
</reference>
<evidence type="ECO:0000313" key="1">
    <source>
        <dbReference type="EMBL" id="KAJ5385795.1"/>
    </source>
</evidence>
<sequence>MKLQAASELYLGGTMIWLIDKDGTDNASSNDLSGIRTANGISQSDTAMLHYCENSGYDTKLLLLSFC</sequence>
<dbReference type="RefSeq" id="XP_056483593.1">
    <property type="nucleotide sequence ID" value="XM_056632973.1"/>
</dbReference>
<reference evidence="1" key="1">
    <citation type="submission" date="2022-12" db="EMBL/GenBank/DDBJ databases">
        <authorList>
            <person name="Petersen C."/>
        </authorList>
    </citation>
    <scope>NUCLEOTIDE SEQUENCE</scope>
    <source>
        <strain evidence="1">IBT 29677</strain>
    </source>
</reference>
<comment type="caution">
    <text evidence="1">The sequence shown here is derived from an EMBL/GenBank/DDBJ whole genome shotgun (WGS) entry which is preliminary data.</text>
</comment>
<organism evidence="1 2">
    <name type="scientific">Penicillium cosmopolitanum</name>
    <dbReference type="NCBI Taxonomy" id="1131564"/>
    <lineage>
        <taxon>Eukaryota</taxon>
        <taxon>Fungi</taxon>
        <taxon>Dikarya</taxon>
        <taxon>Ascomycota</taxon>
        <taxon>Pezizomycotina</taxon>
        <taxon>Eurotiomycetes</taxon>
        <taxon>Eurotiomycetidae</taxon>
        <taxon>Eurotiales</taxon>
        <taxon>Aspergillaceae</taxon>
        <taxon>Penicillium</taxon>
    </lineage>
</organism>
<dbReference type="GeneID" id="81371953"/>